<dbReference type="PROSITE" id="PS00455">
    <property type="entry name" value="AMP_BINDING"/>
    <property type="match status" value="1"/>
</dbReference>
<proteinExistence type="predicted"/>
<organism evidence="2 3">
    <name type="scientific">Spirochaeta isovalerica</name>
    <dbReference type="NCBI Taxonomy" id="150"/>
    <lineage>
        <taxon>Bacteria</taxon>
        <taxon>Pseudomonadati</taxon>
        <taxon>Spirochaetota</taxon>
        <taxon>Spirochaetia</taxon>
        <taxon>Spirochaetales</taxon>
        <taxon>Spirochaetaceae</taxon>
        <taxon>Spirochaeta</taxon>
    </lineage>
</organism>
<dbReference type="SUPFAM" id="SSF56801">
    <property type="entry name" value="Acetyl-CoA synthetase-like"/>
    <property type="match status" value="1"/>
</dbReference>
<dbReference type="Pfam" id="PF00501">
    <property type="entry name" value="AMP-binding"/>
    <property type="match status" value="1"/>
</dbReference>
<protein>
    <submittedName>
        <fullName evidence="2">Long-chain acyl-CoA synthetase</fullName>
        <ecNumber evidence="2">6.2.1.3</ecNumber>
    </submittedName>
</protein>
<evidence type="ECO:0000313" key="3">
    <source>
        <dbReference type="Proteomes" id="UP000587760"/>
    </source>
</evidence>
<dbReference type="InterPro" id="IPR020845">
    <property type="entry name" value="AMP-binding_CS"/>
</dbReference>
<gene>
    <name evidence="2" type="ORF">HNR50_003934</name>
</gene>
<dbReference type="PANTHER" id="PTHR43813:SF1">
    <property type="entry name" value="ACYL-ACTIVATING ENZYME 16, CHLOROPLASTIC-RELATED"/>
    <property type="match status" value="1"/>
</dbReference>
<name>A0A841RDV9_9SPIO</name>
<dbReference type="RefSeq" id="WP_184748478.1">
    <property type="nucleotide sequence ID" value="NZ_JACHGJ010000010.1"/>
</dbReference>
<evidence type="ECO:0000259" key="1">
    <source>
        <dbReference type="Pfam" id="PF00501"/>
    </source>
</evidence>
<sequence>MLNFRNIVEIPFRTAEDFPDRVSHKTRIGNSFIDKTYFQLSRDIRALGTAFAELGIGEGDHVSFFVCNRYEWIVCNFSVMLLSAVTVPRGSDTTVKEQHFIYQHSDSTFLIVENISQLNELTAVFTDEDRDRCRNFIVVDDGDPNEVDESLRSKIRFLEPLLEKGRALLEKGDDRTEEWLDQIDQERTVTIVYTSGTTGNPKGVMLNHRNFLQQVIANTERLQVDRDNQETTVIMLPSWHVFEMAFEYVGLYLGLMFVYSSPMRFASDLSRFKPHLIISVPRIWESIYQKIIKAIGEMSGLKKLIIFSLIKHNQRYIYSSLYLEGAYISYKKRTDLRRFLSSGKHKFRRWINTPQHLAAEKLFKSFRDKVGGRLRVAVCGAGSLPLYLDELFNSIGIPIVNAYGMTETAPGLLSREIHRNTYGSTGIPFANTEIKLLKEDGSVPEVGEKGILYARGPQVMQGYYKNPAATEAVLDSEGWMNTGDIAVQSENGEYVIVGRFKDTIVLSGGENVEPENIESKMKESAYIDHAVVLGQDRKQLTALVAMNEEELMNLAARLKLREGDYLVSDEQAIENPHILDHVKKEIDRLISKEQGFKAFEKISKVLLVRNSFTIGRELTQSLKVKRKYVEEKYQNLIHKLHIDVGRKRKK</sequence>
<comment type="caution">
    <text evidence="2">The sequence shown here is derived from an EMBL/GenBank/DDBJ whole genome shotgun (WGS) entry which is preliminary data.</text>
</comment>
<dbReference type="AlphaFoldDB" id="A0A841RDV9"/>
<keyword evidence="2" id="KW-0436">Ligase</keyword>
<dbReference type="EC" id="6.2.1.3" evidence="2"/>
<dbReference type="Gene3D" id="3.40.50.12780">
    <property type="entry name" value="N-terminal domain of ligase-like"/>
    <property type="match status" value="2"/>
</dbReference>
<dbReference type="GO" id="GO:0004467">
    <property type="term" value="F:long-chain fatty acid-CoA ligase activity"/>
    <property type="evidence" value="ECO:0007669"/>
    <property type="project" value="UniProtKB-EC"/>
</dbReference>
<keyword evidence="3" id="KW-1185">Reference proteome</keyword>
<evidence type="ECO:0000313" key="2">
    <source>
        <dbReference type="EMBL" id="MBB6482245.1"/>
    </source>
</evidence>
<dbReference type="EMBL" id="JACHGJ010000010">
    <property type="protein sequence ID" value="MBB6482245.1"/>
    <property type="molecule type" value="Genomic_DNA"/>
</dbReference>
<accession>A0A841RDV9</accession>
<dbReference type="Proteomes" id="UP000587760">
    <property type="component" value="Unassembled WGS sequence"/>
</dbReference>
<dbReference type="Gene3D" id="3.30.300.30">
    <property type="match status" value="1"/>
</dbReference>
<feature type="domain" description="AMP-dependent synthetase/ligase" evidence="1">
    <location>
        <begin position="13"/>
        <end position="464"/>
    </location>
</feature>
<dbReference type="PANTHER" id="PTHR43813">
    <property type="entry name" value="ACYL-ACTIVATING ENZYME 16, CHLOROPLASTIC-RELATED"/>
    <property type="match status" value="1"/>
</dbReference>
<dbReference type="InterPro" id="IPR000873">
    <property type="entry name" value="AMP-dep_synth/lig_dom"/>
</dbReference>
<dbReference type="InterPro" id="IPR052987">
    <property type="entry name" value="Chloroplast_AMP-bd_Enzymes"/>
</dbReference>
<dbReference type="InterPro" id="IPR042099">
    <property type="entry name" value="ANL_N_sf"/>
</dbReference>
<reference evidence="2 3" key="1">
    <citation type="submission" date="2020-08" db="EMBL/GenBank/DDBJ databases">
        <title>Genomic Encyclopedia of Type Strains, Phase IV (KMG-IV): sequencing the most valuable type-strain genomes for metagenomic binning, comparative biology and taxonomic classification.</title>
        <authorList>
            <person name="Goeker M."/>
        </authorList>
    </citation>
    <scope>NUCLEOTIDE SEQUENCE [LARGE SCALE GENOMIC DNA]</scope>
    <source>
        <strain evidence="2 3">DSM 2461</strain>
    </source>
</reference>
<dbReference type="InterPro" id="IPR045851">
    <property type="entry name" value="AMP-bd_C_sf"/>
</dbReference>
<dbReference type="Pfam" id="PF23562">
    <property type="entry name" value="AMP-binding_C_3"/>
    <property type="match status" value="1"/>
</dbReference>